<dbReference type="InterPro" id="IPR008979">
    <property type="entry name" value="Galactose-bd-like_sf"/>
</dbReference>
<gene>
    <name evidence="3" type="ORF">NEMVEDRAFT_v1g221640</name>
</gene>
<feature type="domain" description="F5/8 type C" evidence="2">
    <location>
        <begin position="25"/>
        <end position="169"/>
    </location>
</feature>
<protein>
    <recommendedName>
        <fullName evidence="2">F5/8 type C domain-containing protein</fullName>
    </recommendedName>
</protein>
<evidence type="ECO:0000256" key="1">
    <source>
        <dbReference type="SAM" id="SignalP"/>
    </source>
</evidence>
<dbReference type="eggNOG" id="KOG3516">
    <property type="taxonomic scope" value="Eukaryota"/>
</dbReference>
<feature type="chain" id="PRO_5002712530" description="F5/8 type C domain-containing protein" evidence="1">
    <location>
        <begin position="24"/>
        <end position="253"/>
    </location>
</feature>
<keyword evidence="4" id="KW-1185">Reference proteome</keyword>
<dbReference type="InParanoid" id="A7T340"/>
<dbReference type="CDD" id="cd00057">
    <property type="entry name" value="FA58C"/>
    <property type="match status" value="1"/>
</dbReference>
<dbReference type="AlphaFoldDB" id="A7T340"/>
<dbReference type="STRING" id="45351.A7T340"/>
<dbReference type="SMART" id="SM00231">
    <property type="entry name" value="FA58C"/>
    <property type="match status" value="1"/>
</dbReference>
<accession>A7T340</accession>
<dbReference type="KEGG" id="nve:5500247"/>
<evidence type="ECO:0000259" key="2">
    <source>
        <dbReference type="PROSITE" id="PS50022"/>
    </source>
</evidence>
<name>A7T340_NEMVE</name>
<dbReference type="Proteomes" id="UP000001593">
    <property type="component" value="Unassembled WGS sequence"/>
</dbReference>
<reference evidence="3 4" key="1">
    <citation type="journal article" date="2007" name="Science">
        <title>Sea anemone genome reveals ancestral eumetazoan gene repertoire and genomic organization.</title>
        <authorList>
            <person name="Putnam N.H."/>
            <person name="Srivastava M."/>
            <person name="Hellsten U."/>
            <person name="Dirks B."/>
            <person name="Chapman J."/>
            <person name="Salamov A."/>
            <person name="Terry A."/>
            <person name="Shapiro H."/>
            <person name="Lindquist E."/>
            <person name="Kapitonov V.V."/>
            <person name="Jurka J."/>
            <person name="Genikhovich G."/>
            <person name="Grigoriev I.V."/>
            <person name="Lucas S.M."/>
            <person name="Steele R.E."/>
            <person name="Finnerty J.R."/>
            <person name="Technau U."/>
            <person name="Martindale M.Q."/>
            <person name="Rokhsar D.S."/>
        </authorList>
    </citation>
    <scope>NUCLEOTIDE SEQUENCE [LARGE SCALE GENOMIC DNA]</scope>
    <source>
        <strain evidence="4">CH2 X CH6</strain>
    </source>
</reference>
<feature type="signal peptide" evidence="1">
    <location>
        <begin position="1"/>
        <end position="23"/>
    </location>
</feature>
<dbReference type="SUPFAM" id="SSF49785">
    <property type="entry name" value="Galactose-binding domain-like"/>
    <property type="match status" value="2"/>
</dbReference>
<dbReference type="PANTHER" id="PTHR24543:SF291">
    <property type="entry name" value="SMOKE ALARM, ISOFORM D"/>
    <property type="match status" value="1"/>
</dbReference>
<dbReference type="InterPro" id="IPR000421">
    <property type="entry name" value="FA58C"/>
</dbReference>
<sequence>MVVAVDRFRVLLLVLYGLQHTSGNCYDSPLGMQNKQISGNQITDSSGAQIGDKARLAYTEGASWCILGASIGRYLEIDLGTPHIVCGLATQGNSVADQWVLSFKLTFSPDGSVYKDYKENGETREFVGNLDRDSIVQSTIYAKPIARVIRIVPLNHVGVACMRLEIYGVMIQSGNVALRKTAFQPSTGHSGVATRAVDGDPNPDYTANTCTHTMGMTDPWWRVDLDLQPIAEVTLPTSMILTYLMYDNGITFV</sequence>
<dbReference type="PANTHER" id="PTHR24543">
    <property type="entry name" value="MULTICOPPER OXIDASE-RELATED"/>
    <property type="match status" value="1"/>
</dbReference>
<evidence type="ECO:0000313" key="4">
    <source>
        <dbReference type="Proteomes" id="UP000001593"/>
    </source>
</evidence>
<dbReference type="PhylomeDB" id="A7T340"/>
<evidence type="ECO:0000313" key="3">
    <source>
        <dbReference type="EMBL" id="EDO29625.1"/>
    </source>
</evidence>
<keyword evidence="1" id="KW-0732">Signal</keyword>
<proteinExistence type="predicted"/>
<dbReference type="Pfam" id="PF00754">
    <property type="entry name" value="F5_F8_type_C"/>
    <property type="match status" value="1"/>
</dbReference>
<dbReference type="PROSITE" id="PS50022">
    <property type="entry name" value="FA58C_3"/>
    <property type="match status" value="1"/>
</dbReference>
<organism evidence="3 4">
    <name type="scientific">Nematostella vectensis</name>
    <name type="common">Starlet sea anemone</name>
    <dbReference type="NCBI Taxonomy" id="45351"/>
    <lineage>
        <taxon>Eukaryota</taxon>
        <taxon>Metazoa</taxon>
        <taxon>Cnidaria</taxon>
        <taxon>Anthozoa</taxon>
        <taxon>Hexacorallia</taxon>
        <taxon>Actiniaria</taxon>
        <taxon>Edwardsiidae</taxon>
        <taxon>Nematostella</taxon>
    </lineage>
</organism>
<dbReference type="HOGENOM" id="CLU_1099625_0_0_1"/>
<dbReference type="Gene3D" id="2.60.120.260">
    <property type="entry name" value="Galactose-binding domain-like"/>
    <property type="match status" value="2"/>
</dbReference>
<dbReference type="EMBL" id="DS470393">
    <property type="protein sequence ID" value="EDO29625.1"/>
    <property type="molecule type" value="Genomic_DNA"/>
</dbReference>